<evidence type="ECO:0000313" key="5">
    <source>
        <dbReference type="Proteomes" id="UP000010878"/>
    </source>
</evidence>
<feature type="region of interest" description="Disordered" evidence="2">
    <location>
        <begin position="13"/>
        <end position="33"/>
    </location>
</feature>
<comment type="catalytic activity">
    <reaction evidence="1">
        <text>(R)-pantoate + ATP = (R)-4-phosphopantoate + ADP + H(+)</text>
        <dbReference type="Rhea" id="RHEA:28246"/>
        <dbReference type="ChEBI" id="CHEBI:15378"/>
        <dbReference type="ChEBI" id="CHEBI:15980"/>
        <dbReference type="ChEBI" id="CHEBI:30616"/>
        <dbReference type="ChEBI" id="CHEBI:61294"/>
        <dbReference type="ChEBI" id="CHEBI:456216"/>
        <dbReference type="EC" id="2.7.1.169"/>
    </reaction>
</comment>
<dbReference type="Pfam" id="PF00288">
    <property type="entry name" value="GHMP_kinases_N"/>
    <property type="match status" value="1"/>
</dbReference>
<comment type="similarity">
    <text evidence="1">Belongs to the GHMP kinase family. PoK subfamily.</text>
</comment>
<dbReference type="Proteomes" id="UP000010878">
    <property type="component" value="Chromosome"/>
</dbReference>
<dbReference type="GO" id="GO:0005524">
    <property type="term" value="F:ATP binding"/>
    <property type="evidence" value="ECO:0007669"/>
    <property type="project" value="UniProtKB-KW"/>
</dbReference>
<accession>L0K1M7</accession>
<dbReference type="OrthoDB" id="85822at2157"/>
<keyword evidence="1" id="KW-0173">Coenzyme A biosynthesis</keyword>
<reference evidence="4 5" key="1">
    <citation type="submission" date="2012-11" db="EMBL/GenBank/DDBJ databases">
        <title>FINISHED of Natronococcus occultus SP4, DSM 3396.</title>
        <authorList>
            <consortium name="DOE Joint Genome Institute"/>
            <person name="Eisen J."/>
            <person name="Huntemann M."/>
            <person name="Wei C.-L."/>
            <person name="Han J."/>
            <person name="Detter J.C."/>
            <person name="Han C."/>
            <person name="Tapia R."/>
            <person name="Chen A."/>
            <person name="Kyrpides N."/>
            <person name="Mavromatis K."/>
            <person name="Markowitz V."/>
            <person name="Szeto E."/>
            <person name="Ivanova N."/>
            <person name="Mikhailova N."/>
            <person name="Ovchinnikova G."/>
            <person name="Pagani I."/>
            <person name="Pati A."/>
            <person name="Goodwin L."/>
            <person name="Nordberg H.P."/>
            <person name="Cantor M.N."/>
            <person name="Hua S.X."/>
            <person name="Woyke T."/>
            <person name="Eisen J."/>
            <person name="Klenk H.-P."/>
            <person name="Klenk H.-P."/>
        </authorList>
    </citation>
    <scope>NUCLEOTIDE SEQUENCE [LARGE SCALE GENOMIC DNA]</scope>
    <source>
        <strain evidence="4 5">SP4</strain>
    </source>
</reference>
<dbReference type="PANTHER" id="PTHR42282">
    <property type="entry name" value="PANTOATE KINASE-RELATED"/>
    <property type="match status" value="1"/>
</dbReference>
<name>L0K1M7_9EURY</name>
<evidence type="ECO:0000256" key="2">
    <source>
        <dbReference type="SAM" id="MobiDB-lite"/>
    </source>
</evidence>
<keyword evidence="5" id="KW-1185">Reference proteome</keyword>
<dbReference type="KEGG" id="nou:Natoc_2689"/>
<dbReference type="SUPFAM" id="SSF54211">
    <property type="entry name" value="Ribosomal protein S5 domain 2-like"/>
    <property type="match status" value="1"/>
</dbReference>
<dbReference type="HAMAP" id="MF_02223">
    <property type="entry name" value="Pantoate_kinase"/>
    <property type="match status" value="1"/>
</dbReference>
<dbReference type="eggNOG" id="arCOG04263">
    <property type="taxonomic scope" value="Archaea"/>
</dbReference>
<dbReference type="UniPathway" id="UPA00241"/>
<dbReference type="AlphaFoldDB" id="L0K1M7"/>
<organism evidence="4 5">
    <name type="scientific">Natronococcus occultus SP4</name>
    <dbReference type="NCBI Taxonomy" id="694430"/>
    <lineage>
        <taxon>Archaea</taxon>
        <taxon>Methanobacteriati</taxon>
        <taxon>Methanobacteriota</taxon>
        <taxon>Stenosarchaea group</taxon>
        <taxon>Halobacteria</taxon>
        <taxon>Halobacteriales</taxon>
        <taxon>Natrialbaceae</taxon>
        <taxon>Natronococcus</taxon>
    </lineage>
</organism>
<keyword evidence="1 4" id="KW-0418">Kinase</keyword>
<protein>
    <recommendedName>
        <fullName evidence="1">Pantoate kinase</fullName>
        <shortName evidence="1">PoK</shortName>
        <ecNumber evidence="1">2.7.1.169</ecNumber>
    </recommendedName>
</protein>
<keyword evidence="1" id="KW-0067">ATP-binding</keyword>
<dbReference type="RefSeq" id="WP_015321890.1">
    <property type="nucleotide sequence ID" value="NC_019974.1"/>
</dbReference>
<dbReference type="PANTHER" id="PTHR42282:SF1">
    <property type="entry name" value="PANTOATE KINASE"/>
    <property type="match status" value="1"/>
</dbReference>
<dbReference type="HOGENOM" id="CLU_081191_0_0_2"/>
<dbReference type="STRING" id="694430.Natoc_2689"/>
<dbReference type="GO" id="GO:0015937">
    <property type="term" value="P:coenzyme A biosynthetic process"/>
    <property type="evidence" value="ECO:0007669"/>
    <property type="project" value="UniProtKB-UniRule"/>
</dbReference>
<dbReference type="InterPro" id="IPR012043">
    <property type="entry name" value="PoK"/>
</dbReference>
<proteinExistence type="inferred from homology"/>
<comment type="function">
    <text evidence="1">Phosphorylates (R)-pantoate to form (R)-4-phosphopantoate in the CoA biosynthesis pathway.</text>
</comment>
<dbReference type="GO" id="GO:0016301">
    <property type="term" value="F:kinase activity"/>
    <property type="evidence" value="ECO:0007669"/>
    <property type="project" value="UniProtKB-UniRule"/>
</dbReference>
<evidence type="ECO:0000313" key="4">
    <source>
        <dbReference type="EMBL" id="AGB38450.1"/>
    </source>
</evidence>
<comment type="pathway">
    <text evidence="1">Cofactor biosynthesis; coenzyme A biosynthesis.</text>
</comment>
<sequence>MREEATAFVPGHVTGFFSAHPDDDPTKAGSRGAGLTLTDGVEVTVEPAAERTVVLDGEPIAIDPVVDVLEALEAPARVEAVSELPLGAGFGVSGAMALGTAFAANRVFERHRSRNELVAIAHAAEVRAGTGLGDVVAQAQGGIPIRLEPGGPAVNELDAVPARSRVEYVPFGELSTADVLAGETAQLSRAGEAALSRIVEEPTLEAFMDASERFARDAELLTPPLEAAIEDVTAVDGQASMAMLGETVFALGTGLSDAGYEPSVCTTHPAGAVLK</sequence>
<dbReference type="EMBL" id="CP003929">
    <property type="protein sequence ID" value="AGB38450.1"/>
    <property type="molecule type" value="Genomic_DNA"/>
</dbReference>
<dbReference type="InterPro" id="IPR014721">
    <property type="entry name" value="Ribsml_uS5_D2-typ_fold_subgr"/>
</dbReference>
<dbReference type="InterPro" id="IPR006204">
    <property type="entry name" value="GHMP_kinase_N_dom"/>
</dbReference>
<evidence type="ECO:0000256" key="1">
    <source>
        <dbReference type="HAMAP-Rule" id="MF_02223"/>
    </source>
</evidence>
<gene>
    <name evidence="4" type="ORF">Natoc_2689</name>
</gene>
<feature type="domain" description="GHMP kinase N-terminal" evidence="3">
    <location>
        <begin position="69"/>
        <end position="142"/>
    </location>
</feature>
<keyword evidence="1 4" id="KW-0808">Transferase</keyword>
<dbReference type="GeneID" id="14404476"/>
<dbReference type="InterPro" id="IPR020568">
    <property type="entry name" value="Ribosomal_Su5_D2-typ_SF"/>
</dbReference>
<dbReference type="Gene3D" id="3.30.230.10">
    <property type="match status" value="1"/>
</dbReference>
<keyword evidence="1" id="KW-0547">Nucleotide-binding</keyword>
<evidence type="ECO:0000259" key="3">
    <source>
        <dbReference type="Pfam" id="PF00288"/>
    </source>
</evidence>
<dbReference type="EC" id="2.7.1.169" evidence="1"/>
<dbReference type="PIRSF" id="PIRSF016896">
    <property type="entry name" value="GHMP_arc_MJ0969"/>
    <property type="match status" value="1"/>
</dbReference>